<name>A0AC34QMD2_9BILA</name>
<reference evidence="2" key="1">
    <citation type="submission" date="2022-11" db="UniProtKB">
        <authorList>
            <consortium name="WormBaseParasite"/>
        </authorList>
    </citation>
    <scope>IDENTIFICATION</scope>
</reference>
<evidence type="ECO:0000313" key="2">
    <source>
        <dbReference type="WBParaSite" id="JU765_v2.g17573.t1"/>
    </source>
</evidence>
<dbReference type="Proteomes" id="UP000887576">
    <property type="component" value="Unplaced"/>
</dbReference>
<organism evidence="1 2">
    <name type="scientific">Panagrolaimus sp. JU765</name>
    <dbReference type="NCBI Taxonomy" id="591449"/>
    <lineage>
        <taxon>Eukaryota</taxon>
        <taxon>Metazoa</taxon>
        <taxon>Ecdysozoa</taxon>
        <taxon>Nematoda</taxon>
        <taxon>Chromadorea</taxon>
        <taxon>Rhabditida</taxon>
        <taxon>Tylenchina</taxon>
        <taxon>Panagrolaimomorpha</taxon>
        <taxon>Panagrolaimoidea</taxon>
        <taxon>Panagrolaimidae</taxon>
        <taxon>Panagrolaimus</taxon>
    </lineage>
</organism>
<sequence>MKECNFIPSDSEVLNYVPNVLLKKRSIEQVVEEALDYAHCHGLAMRLADSRDKSDVCQSAPLALFPSPFPAKLYQQAVEVQNAMLELYFRLAWDHDFLVEAHKEVIKTDEFIRKMVEIYEKVWASGVPQTKTLITQRADYMCNVAKNPEGELKQIEVNNIAVSMGGLAQRVTAWHRKILMELVGECPAERVPVNGPVETLAEGLYHAWLSMHDRNAAVLVVVENANQNQLDQRFIEYELAALNDGPIKIIRATLGQCYDRLSLKDKDLMIDGSTRVTVVYFRSGYGPEHYPTNKEWDARLVMEQSNAIKCPWIGLQLANTKKVQQVLDNPGVVEKHFPEEPARVQQIRATFAGLWGLDGDDEQTKQVIADAIANPDRYVLKPQLEGGGGNYYGAEIPEKLKSLSKVELSAHILMEKIQPLVVKNVLVRALQPVKVSDVVSELGIYGFLFGESDKIQRVYSHGHILRTKANGVNEGGIAVGASVVDSPFLF</sequence>
<protein>
    <submittedName>
        <fullName evidence="2">Glutathione synthetase</fullName>
    </submittedName>
</protein>
<evidence type="ECO:0000313" key="1">
    <source>
        <dbReference type="Proteomes" id="UP000887576"/>
    </source>
</evidence>
<accession>A0AC34QMD2</accession>
<proteinExistence type="predicted"/>
<dbReference type="WBParaSite" id="JU765_v2.g17573.t1">
    <property type="protein sequence ID" value="JU765_v2.g17573.t1"/>
    <property type="gene ID" value="JU765_v2.g17573"/>
</dbReference>